<evidence type="ECO:0000256" key="8">
    <source>
        <dbReference type="SAM" id="Phobius"/>
    </source>
</evidence>
<evidence type="ECO:0000256" key="4">
    <source>
        <dbReference type="ARBA" id="ARBA00029447"/>
    </source>
</evidence>
<feature type="region of interest" description="Disordered" evidence="7">
    <location>
        <begin position="586"/>
        <end position="613"/>
    </location>
</feature>
<dbReference type="PANTHER" id="PTHR43531">
    <property type="entry name" value="PROTEIN ICFG"/>
    <property type="match status" value="1"/>
</dbReference>
<feature type="compositionally biased region" description="Basic and acidic residues" evidence="7">
    <location>
        <begin position="604"/>
        <end position="613"/>
    </location>
</feature>
<feature type="domain" description="HAMP" evidence="10">
    <location>
        <begin position="285"/>
        <end position="329"/>
    </location>
</feature>
<dbReference type="Proteomes" id="UP000285478">
    <property type="component" value="Chromosome"/>
</dbReference>
<dbReference type="GO" id="GO:0006935">
    <property type="term" value="P:chemotaxis"/>
    <property type="evidence" value="ECO:0007669"/>
    <property type="project" value="UniProtKB-KW"/>
</dbReference>
<dbReference type="GO" id="GO:0016020">
    <property type="term" value="C:membrane"/>
    <property type="evidence" value="ECO:0007669"/>
    <property type="project" value="UniProtKB-SubCell"/>
</dbReference>
<protein>
    <submittedName>
        <fullName evidence="11">HAMP domain-containing protein</fullName>
    </submittedName>
</protein>
<dbReference type="PROSITE" id="PS50111">
    <property type="entry name" value="CHEMOTAXIS_TRANSDUC_2"/>
    <property type="match status" value="1"/>
</dbReference>
<feature type="domain" description="HAMP" evidence="10">
    <location>
        <begin position="99"/>
        <end position="152"/>
    </location>
</feature>
<feature type="domain" description="HAMP" evidence="10">
    <location>
        <begin position="156"/>
        <end position="197"/>
    </location>
</feature>
<dbReference type="InterPro" id="IPR004090">
    <property type="entry name" value="Chemotax_Me-accpt_rcpt"/>
</dbReference>
<dbReference type="SUPFAM" id="SSF58104">
    <property type="entry name" value="Methyl-accepting chemotaxis protein (MCP) signaling domain"/>
    <property type="match status" value="2"/>
</dbReference>
<keyword evidence="8" id="KW-0472">Membrane</keyword>
<dbReference type="Pfam" id="PF00672">
    <property type="entry name" value="HAMP"/>
    <property type="match status" value="1"/>
</dbReference>
<proteinExistence type="inferred from homology"/>
<dbReference type="Gene3D" id="1.10.287.950">
    <property type="entry name" value="Methyl-accepting chemotaxis protein"/>
    <property type="match status" value="1"/>
</dbReference>
<dbReference type="EMBL" id="CP035033">
    <property type="protein sequence ID" value="QAB15368.1"/>
    <property type="molecule type" value="Genomic_DNA"/>
</dbReference>
<dbReference type="Gene3D" id="1.20.120.1530">
    <property type="match status" value="1"/>
</dbReference>
<dbReference type="InterPro" id="IPR003660">
    <property type="entry name" value="HAMP_dom"/>
</dbReference>
<dbReference type="GO" id="GO:0007165">
    <property type="term" value="P:signal transduction"/>
    <property type="evidence" value="ECO:0007669"/>
    <property type="project" value="UniProtKB-KW"/>
</dbReference>
<dbReference type="Pfam" id="PF18947">
    <property type="entry name" value="HAMP_2"/>
    <property type="match status" value="1"/>
</dbReference>
<dbReference type="PRINTS" id="PR00260">
    <property type="entry name" value="CHEMTRNSDUCR"/>
</dbReference>
<evidence type="ECO:0000313" key="12">
    <source>
        <dbReference type="Proteomes" id="UP000285478"/>
    </source>
</evidence>
<evidence type="ECO:0000259" key="9">
    <source>
        <dbReference type="PROSITE" id="PS50111"/>
    </source>
</evidence>
<keyword evidence="2" id="KW-0145">Chemotaxis</keyword>
<dbReference type="SMART" id="SM00304">
    <property type="entry name" value="HAMP"/>
    <property type="match status" value="3"/>
</dbReference>
<organism evidence="11 12">
    <name type="scientific">Hydrogenovibrio thermophilus</name>
    <dbReference type="NCBI Taxonomy" id="265883"/>
    <lineage>
        <taxon>Bacteria</taxon>
        <taxon>Pseudomonadati</taxon>
        <taxon>Pseudomonadota</taxon>
        <taxon>Gammaproteobacteria</taxon>
        <taxon>Thiotrichales</taxon>
        <taxon>Piscirickettsiaceae</taxon>
        <taxon>Hydrogenovibrio</taxon>
    </lineage>
</organism>
<dbReference type="InterPro" id="IPR051310">
    <property type="entry name" value="MCP_chemotaxis"/>
</dbReference>
<feature type="transmembrane region" description="Helical" evidence="8">
    <location>
        <begin position="76"/>
        <end position="95"/>
    </location>
</feature>
<feature type="domain" description="Methyl-accepting transducer" evidence="9">
    <location>
        <begin position="334"/>
        <end position="563"/>
    </location>
</feature>
<evidence type="ECO:0000313" key="11">
    <source>
        <dbReference type="EMBL" id="QAB15368.1"/>
    </source>
</evidence>
<dbReference type="CDD" id="cd11386">
    <property type="entry name" value="MCP_signal"/>
    <property type="match status" value="1"/>
</dbReference>
<evidence type="ECO:0000256" key="3">
    <source>
        <dbReference type="ARBA" id="ARBA00023224"/>
    </source>
</evidence>
<comment type="subcellular location">
    <subcellularLocation>
        <location evidence="1">Membrane</location>
    </subcellularLocation>
</comment>
<dbReference type="RefSeq" id="WP_128384876.1">
    <property type="nucleotide sequence ID" value="NZ_CP035033.1"/>
</dbReference>
<evidence type="ECO:0000256" key="5">
    <source>
        <dbReference type="PROSITE-ProRule" id="PRU00284"/>
    </source>
</evidence>
<dbReference type="Gene3D" id="6.10.340.10">
    <property type="match status" value="1"/>
</dbReference>
<sequence length="613" mass="66242">MAQNAQTLMEKADESIEGLKSAIASRDMAAVEGFSIEQLYPAIDPISDAITQLIDLQLEIAGQLNDANEEAYQTTFTWAIIVALLMFVIAALLSYRTLRAILRPMNELMDVSQNVVKNGDFSKRIHVYHQDEIGRASMAFNQLLDQTKATFDGANATVAAIADGDFSKRMDGDFVGEMLALKNGINASAESVEFMMNELDSIMNALQNGHLEAKMDERVAEAFRNKVESALSNTANIINQINRVMHAVASGDYSHRVQASASGSFDELKQSINSSVDSLGTVMQEISRILTLIANGDLTENMSGHYPGELAHIQQNLNNAINNLDRIVNQVNGATHIVLSASEEVSKGALDLSQRVQQQAAAVEQTSATMEEMNSTVQNNTKNAIEASNLSENVQQKTERGAEVMKQTIDAMNSIENSSQRINDIVTLIDSIAFQTNLLALNAAVEAARAGDHGRGFAVVAGEVRGLAQKSADAARDIKNLINESNELVQQGSQLTGESGDMLAEIRESITHVHEMIEMIARSSEEQAKGIEQVHTAISDIDAATQQNAALVEETSAATESMSDQAQTLSSEMAFFKTDSAMLTKPAQKAAQPKALAAPSAAKDASDHDWSDF</sequence>
<keyword evidence="8" id="KW-0812">Transmembrane</keyword>
<keyword evidence="12" id="KW-1185">Reference proteome</keyword>
<dbReference type="GO" id="GO:0004888">
    <property type="term" value="F:transmembrane signaling receptor activity"/>
    <property type="evidence" value="ECO:0007669"/>
    <property type="project" value="InterPro"/>
</dbReference>
<evidence type="ECO:0000256" key="6">
    <source>
        <dbReference type="SAM" id="Coils"/>
    </source>
</evidence>
<feature type="coiled-coil region" evidence="6">
    <location>
        <begin position="464"/>
        <end position="491"/>
    </location>
</feature>
<name>A0A410H360_9GAMM</name>
<keyword evidence="8" id="KW-1133">Transmembrane helix</keyword>
<evidence type="ECO:0000256" key="7">
    <source>
        <dbReference type="SAM" id="MobiDB-lite"/>
    </source>
</evidence>
<dbReference type="PANTHER" id="PTHR43531:SF11">
    <property type="entry name" value="METHYL-ACCEPTING CHEMOTAXIS PROTEIN 3"/>
    <property type="match status" value="1"/>
</dbReference>
<feature type="domain" description="HAMP" evidence="10">
    <location>
        <begin position="232"/>
        <end position="284"/>
    </location>
</feature>
<dbReference type="InterPro" id="IPR004089">
    <property type="entry name" value="MCPsignal_dom"/>
</dbReference>
<dbReference type="KEGG" id="htr:EPV75_06665"/>
<keyword evidence="3 5" id="KW-0807">Transducer</keyword>
<keyword evidence="6" id="KW-0175">Coiled coil</keyword>
<dbReference type="Pfam" id="PF00015">
    <property type="entry name" value="MCPsignal"/>
    <property type="match status" value="1"/>
</dbReference>
<comment type="similarity">
    <text evidence="4">Belongs to the methyl-accepting chemotaxis (MCP) protein family.</text>
</comment>
<evidence type="ECO:0000259" key="10">
    <source>
        <dbReference type="PROSITE" id="PS50885"/>
    </source>
</evidence>
<evidence type="ECO:0000256" key="2">
    <source>
        <dbReference type="ARBA" id="ARBA00022500"/>
    </source>
</evidence>
<dbReference type="PROSITE" id="PS50885">
    <property type="entry name" value="HAMP"/>
    <property type="match status" value="4"/>
</dbReference>
<feature type="compositionally biased region" description="Low complexity" evidence="7">
    <location>
        <begin position="586"/>
        <end position="603"/>
    </location>
</feature>
<reference evidence="11 12" key="1">
    <citation type="journal article" date="2018" name="Environ. Microbiol.">
        <title>Genomes of ubiquitous marine and hypersaline Hydrogenovibrio, Thiomicrorhabdus and Thiomicrospira spp. encode a diversity of mechanisms to sustain chemolithoautotrophy in heterogeneous environments.</title>
        <authorList>
            <person name="Scott K.M."/>
            <person name="Williams J."/>
            <person name="Porter C.M.B."/>
            <person name="Russel S."/>
            <person name="Harmer T.L."/>
            <person name="Paul J.H."/>
            <person name="Antonen K.M."/>
            <person name="Bridges M.K."/>
            <person name="Camper G.J."/>
            <person name="Campla C.K."/>
            <person name="Casella L.G."/>
            <person name="Chase E."/>
            <person name="Conrad J.W."/>
            <person name="Cruz M.C."/>
            <person name="Dunlap D.S."/>
            <person name="Duran L."/>
            <person name="Fahsbender E.M."/>
            <person name="Goldsmith D.B."/>
            <person name="Keeley R.F."/>
            <person name="Kondoff M.R."/>
            <person name="Kussy B.I."/>
            <person name="Lane M.K."/>
            <person name="Lawler S."/>
            <person name="Leigh B.A."/>
            <person name="Lewis C."/>
            <person name="Lostal L.M."/>
            <person name="Marking D."/>
            <person name="Mancera P.A."/>
            <person name="McClenthan E.C."/>
            <person name="McIntyre E.A."/>
            <person name="Mine J.A."/>
            <person name="Modi S."/>
            <person name="Moore B.D."/>
            <person name="Morgan W.A."/>
            <person name="Nelson K.M."/>
            <person name="Nguyen K.N."/>
            <person name="Ogburn N."/>
            <person name="Parrino D.G."/>
            <person name="Pedapudi A.D."/>
            <person name="Pelham R.P."/>
            <person name="Preece A.M."/>
            <person name="Rampersad E.A."/>
            <person name="Richardson J.C."/>
            <person name="Rodgers C.M."/>
            <person name="Schaffer B.L."/>
            <person name="Sheridan N.E."/>
            <person name="Solone M.R."/>
            <person name="Staley Z.R."/>
            <person name="Tabuchi M."/>
            <person name="Waide R.J."/>
            <person name="Wanjugi P.W."/>
            <person name="Young S."/>
            <person name="Clum A."/>
            <person name="Daum C."/>
            <person name="Huntemann M."/>
            <person name="Ivanova N."/>
            <person name="Kyrpides N."/>
            <person name="Mikhailova N."/>
            <person name="Palaniappan K."/>
            <person name="Pillay M."/>
            <person name="Reddy T.B.K."/>
            <person name="Shapiro N."/>
            <person name="Stamatis D."/>
            <person name="Varghese N."/>
            <person name="Woyke T."/>
            <person name="Boden R."/>
            <person name="Freyermuth S.K."/>
            <person name="Kerfeld C.A."/>
        </authorList>
    </citation>
    <scope>NUCLEOTIDE SEQUENCE [LARGE SCALE GENOMIC DNA]</scope>
    <source>
        <strain evidence="11 12">JR-2</strain>
    </source>
</reference>
<gene>
    <name evidence="11" type="ORF">EPV75_06665</name>
</gene>
<accession>A0A410H360</accession>
<evidence type="ECO:0000256" key="1">
    <source>
        <dbReference type="ARBA" id="ARBA00004370"/>
    </source>
</evidence>
<dbReference type="AlphaFoldDB" id="A0A410H360"/>
<dbReference type="FunFam" id="1.10.287.950:FF:000001">
    <property type="entry name" value="Methyl-accepting chemotaxis sensory transducer"/>
    <property type="match status" value="1"/>
</dbReference>
<dbReference type="CDD" id="cd06225">
    <property type="entry name" value="HAMP"/>
    <property type="match status" value="2"/>
</dbReference>
<dbReference type="SMART" id="SM00283">
    <property type="entry name" value="MA"/>
    <property type="match status" value="1"/>
</dbReference>